<accession>A0AAD5JUQ3</accession>
<organism evidence="2 3">
    <name type="scientific">Phascolomyces articulosus</name>
    <dbReference type="NCBI Taxonomy" id="60185"/>
    <lineage>
        <taxon>Eukaryota</taxon>
        <taxon>Fungi</taxon>
        <taxon>Fungi incertae sedis</taxon>
        <taxon>Mucoromycota</taxon>
        <taxon>Mucoromycotina</taxon>
        <taxon>Mucoromycetes</taxon>
        <taxon>Mucorales</taxon>
        <taxon>Lichtheimiaceae</taxon>
        <taxon>Phascolomyces</taxon>
    </lineage>
</organism>
<gene>
    <name evidence="2" type="ORF">BDA99DRAFT_518226</name>
</gene>
<reference evidence="2" key="2">
    <citation type="submission" date="2023-02" db="EMBL/GenBank/DDBJ databases">
        <authorList>
            <consortium name="DOE Joint Genome Institute"/>
            <person name="Mondo S.J."/>
            <person name="Chang Y."/>
            <person name="Wang Y."/>
            <person name="Ahrendt S."/>
            <person name="Andreopoulos W."/>
            <person name="Barry K."/>
            <person name="Beard J."/>
            <person name="Benny G.L."/>
            <person name="Blankenship S."/>
            <person name="Bonito G."/>
            <person name="Cuomo C."/>
            <person name="Desiro A."/>
            <person name="Gervers K.A."/>
            <person name="Hundley H."/>
            <person name="Kuo A."/>
            <person name="LaButti K."/>
            <person name="Lang B.F."/>
            <person name="Lipzen A."/>
            <person name="O'Donnell K."/>
            <person name="Pangilinan J."/>
            <person name="Reynolds N."/>
            <person name="Sandor L."/>
            <person name="Smith M.W."/>
            <person name="Tsang A."/>
            <person name="Grigoriev I.V."/>
            <person name="Stajich J.E."/>
            <person name="Spatafora J.W."/>
        </authorList>
    </citation>
    <scope>NUCLEOTIDE SEQUENCE</scope>
    <source>
        <strain evidence="2">RSA 2281</strain>
    </source>
</reference>
<comment type="caution">
    <text evidence="2">The sequence shown here is derived from an EMBL/GenBank/DDBJ whole genome shotgun (WGS) entry which is preliminary data.</text>
</comment>
<name>A0AAD5JUQ3_9FUNG</name>
<sequence>MVTFHSTICNLAVVAVGLLMISGFSTVLAQGERSPPSSLECPVPWETTFCCAYVMDRVPKGDVIIDVPNIDECTYYGPPSREKLTEKMFQKCCEDHSG</sequence>
<keyword evidence="3" id="KW-1185">Reference proteome</keyword>
<evidence type="ECO:0000256" key="1">
    <source>
        <dbReference type="SAM" id="SignalP"/>
    </source>
</evidence>
<keyword evidence="1" id="KW-0732">Signal</keyword>
<reference evidence="2" key="1">
    <citation type="journal article" date="2022" name="IScience">
        <title>Evolution of zygomycete secretomes and the origins of terrestrial fungal ecologies.</title>
        <authorList>
            <person name="Chang Y."/>
            <person name="Wang Y."/>
            <person name="Mondo S."/>
            <person name="Ahrendt S."/>
            <person name="Andreopoulos W."/>
            <person name="Barry K."/>
            <person name="Beard J."/>
            <person name="Benny G.L."/>
            <person name="Blankenship S."/>
            <person name="Bonito G."/>
            <person name="Cuomo C."/>
            <person name="Desiro A."/>
            <person name="Gervers K.A."/>
            <person name="Hundley H."/>
            <person name="Kuo A."/>
            <person name="LaButti K."/>
            <person name="Lang B.F."/>
            <person name="Lipzen A."/>
            <person name="O'Donnell K."/>
            <person name="Pangilinan J."/>
            <person name="Reynolds N."/>
            <person name="Sandor L."/>
            <person name="Smith M.E."/>
            <person name="Tsang A."/>
            <person name="Grigoriev I.V."/>
            <person name="Stajich J.E."/>
            <person name="Spatafora J.W."/>
        </authorList>
    </citation>
    <scope>NUCLEOTIDE SEQUENCE</scope>
    <source>
        <strain evidence="2">RSA 2281</strain>
    </source>
</reference>
<proteinExistence type="predicted"/>
<protein>
    <submittedName>
        <fullName evidence="2">Uncharacterized protein</fullName>
    </submittedName>
</protein>
<dbReference type="AlphaFoldDB" id="A0AAD5JUQ3"/>
<evidence type="ECO:0000313" key="2">
    <source>
        <dbReference type="EMBL" id="KAI9255221.1"/>
    </source>
</evidence>
<feature type="signal peptide" evidence="1">
    <location>
        <begin position="1"/>
        <end position="29"/>
    </location>
</feature>
<evidence type="ECO:0000313" key="3">
    <source>
        <dbReference type="Proteomes" id="UP001209540"/>
    </source>
</evidence>
<dbReference type="EMBL" id="JAIXMP010000023">
    <property type="protein sequence ID" value="KAI9255221.1"/>
    <property type="molecule type" value="Genomic_DNA"/>
</dbReference>
<dbReference type="Proteomes" id="UP001209540">
    <property type="component" value="Unassembled WGS sequence"/>
</dbReference>
<feature type="chain" id="PRO_5042227422" evidence="1">
    <location>
        <begin position="30"/>
        <end position="98"/>
    </location>
</feature>